<feature type="domain" description="RES" evidence="1">
    <location>
        <begin position="19"/>
        <end position="201"/>
    </location>
</feature>
<evidence type="ECO:0000313" key="2">
    <source>
        <dbReference type="EMBL" id="PRZ12948.1"/>
    </source>
</evidence>
<dbReference type="InterPro" id="IPR014914">
    <property type="entry name" value="RES_dom"/>
</dbReference>
<keyword evidence="3" id="KW-1185">Reference proteome</keyword>
<protein>
    <submittedName>
        <fullName evidence="2">RES domain-containing protein</fullName>
    </submittedName>
</protein>
<dbReference type="EMBL" id="PVTY01000017">
    <property type="protein sequence ID" value="PRZ12948.1"/>
    <property type="molecule type" value="Genomic_DNA"/>
</dbReference>
<organism evidence="2 3">
    <name type="scientific">Nesterenkonia sandarakina</name>
    <dbReference type="NCBI Taxonomy" id="272918"/>
    <lineage>
        <taxon>Bacteria</taxon>
        <taxon>Bacillati</taxon>
        <taxon>Actinomycetota</taxon>
        <taxon>Actinomycetes</taxon>
        <taxon>Micrococcales</taxon>
        <taxon>Micrococcaceae</taxon>
        <taxon>Nesterenkonia</taxon>
    </lineage>
</organism>
<evidence type="ECO:0000259" key="1">
    <source>
        <dbReference type="Pfam" id="PF08808"/>
    </source>
</evidence>
<proteinExistence type="predicted"/>
<name>A0A2T0YE22_9MICC</name>
<comment type="caution">
    <text evidence="2">The sequence shown here is derived from an EMBL/GenBank/DDBJ whole genome shotgun (WGS) entry which is preliminary data.</text>
</comment>
<dbReference type="Proteomes" id="UP000238217">
    <property type="component" value="Unassembled WGS sequence"/>
</dbReference>
<dbReference type="Pfam" id="PF08808">
    <property type="entry name" value="RES"/>
    <property type="match status" value="1"/>
</dbReference>
<evidence type="ECO:0000313" key="3">
    <source>
        <dbReference type="Proteomes" id="UP000238217"/>
    </source>
</evidence>
<accession>A0A2T0YE22</accession>
<dbReference type="AlphaFoldDB" id="A0A2T0YE22"/>
<gene>
    <name evidence="2" type="ORF">BCL67_11750</name>
</gene>
<reference evidence="2 3" key="1">
    <citation type="submission" date="2018-03" db="EMBL/GenBank/DDBJ databases">
        <title>Comparative analysis of microorganisms from saline springs in Andes Mountain Range, Colombia.</title>
        <authorList>
            <person name="Rubin E."/>
        </authorList>
    </citation>
    <scope>NUCLEOTIDE SEQUENCE [LARGE SCALE GENOMIC DNA]</scope>
    <source>
        <strain evidence="2 3">CG 35</strain>
    </source>
</reference>
<sequence length="228" mass="25474">MLPEHLEPPAIKDLHETRLFRVARADDPFYWSEISAEDSPRKHAGNRFDVPGHGVLYFASSLEGAYAETLARFRPSPAIRKHVAEQDPGFMMVGGVPRDWREKRTIAEAVLNDPLPFLDVESAHTHEVLSTAMAAELVDLGEGVIDVASVRGRNRLLTRAIASWAFDQRDAAGRPIYGGLRYLSRVDTRFECWAVFGGAEFRETKTGPIEPGTPELVSIADLYKLRVF</sequence>